<gene>
    <name evidence="1" type="primary">pepC1C</name>
    <name evidence="1" type="ordered locus">LCA_1687</name>
</gene>
<evidence type="ECO:0000313" key="1">
    <source>
        <dbReference type="EMBL" id="CAI55994.1"/>
    </source>
</evidence>
<proteinExistence type="predicted"/>
<name>Q38UZ0_LATSS</name>
<dbReference type="HOGENOM" id="CLU_3404184_0_0_9"/>
<dbReference type="KEGG" id="lsa:LCA_1687"/>
<dbReference type="GO" id="GO:0070005">
    <property type="term" value="F:cysteine-type aminopeptidase activity"/>
    <property type="evidence" value="ECO:0007669"/>
    <property type="project" value="InterPro"/>
</dbReference>
<keyword evidence="2" id="KW-1185">Reference proteome</keyword>
<evidence type="ECO:0000313" key="2">
    <source>
        <dbReference type="Proteomes" id="UP000002707"/>
    </source>
</evidence>
<dbReference type="AlphaFoldDB" id="Q38UZ0"/>
<keyword evidence="1" id="KW-0378">Hydrolase</keyword>
<dbReference type="STRING" id="314315.LCA_1687"/>
<keyword evidence="1" id="KW-0031">Aminopeptidase</keyword>
<dbReference type="EMBL" id="CR936503">
    <property type="protein sequence ID" value="CAI55994.1"/>
    <property type="molecule type" value="Genomic_DNA"/>
</dbReference>
<dbReference type="Pfam" id="PF03051">
    <property type="entry name" value="Peptidase_C1_2"/>
    <property type="match status" value="1"/>
</dbReference>
<dbReference type="Proteomes" id="UP000002707">
    <property type="component" value="Chromosome"/>
</dbReference>
<dbReference type="InterPro" id="IPR004134">
    <property type="entry name" value="Peptidase_C1B"/>
</dbReference>
<keyword evidence="1" id="KW-0645">Protease</keyword>
<accession>Q38UZ0</accession>
<protein>
    <submittedName>
        <fullName evidence="1">Cysteine aminopeptidase C1 (Bleomycin hydrolase) (C-terminal), authentic frameshift</fullName>
    </submittedName>
</protein>
<organism evidence="1 2">
    <name type="scientific">Latilactobacillus sakei subsp. sakei (strain 23K)</name>
    <name type="common">Lactobacillus sakei subsp. sakei</name>
    <dbReference type="NCBI Taxonomy" id="314315"/>
    <lineage>
        <taxon>Bacteria</taxon>
        <taxon>Bacillati</taxon>
        <taxon>Bacillota</taxon>
        <taxon>Bacilli</taxon>
        <taxon>Lactobacillales</taxon>
        <taxon>Lactobacillaceae</taxon>
        <taxon>Latilactobacillus</taxon>
    </lineage>
</organism>
<reference evidence="2" key="1">
    <citation type="journal article" date="2005" name="Nat. Biotechnol.">
        <title>The complete genome sequence of the meat-borne lactic acid bacterium Lactobacillus sakei 23K.</title>
        <authorList>
            <person name="Chaillou S."/>
            <person name="Champomier-Verges M.-C."/>
            <person name="Cornet M."/>
            <person name="Crutz-Le Coq A.-M."/>
            <person name="Dudez A.-M."/>
            <person name="Martin V."/>
            <person name="Beaufils S."/>
            <person name="Darbon-Rongere E."/>
            <person name="Bossy R."/>
            <person name="Loux V."/>
            <person name="Zagorec M."/>
        </authorList>
    </citation>
    <scope>NUCLEOTIDE SEQUENCE [LARGE SCALE GENOMIC DNA]</scope>
    <source>
        <strain evidence="2">23K</strain>
    </source>
</reference>
<sequence>MVIKKEYLTKEEQALLDQTPIKLDPWDALQ</sequence>
<dbReference type="GO" id="GO:0006508">
    <property type="term" value="P:proteolysis"/>
    <property type="evidence" value="ECO:0007669"/>
    <property type="project" value="InterPro"/>
</dbReference>